<feature type="transmembrane region" description="Helical" evidence="8">
    <location>
        <begin position="138"/>
        <end position="158"/>
    </location>
</feature>
<feature type="transmembrane region" description="Helical" evidence="8">
    <location>
        <begin position="449"/>
        <end position="465"/>
    </location>
</feature>
<keyword evidence="5 8" id="KW-1133">Transmembrane helix</keyword>
<evidence type="ECO:0000256" key="3">
    <source>
        <dbReference type="ARBA" id="ARBA00022448"/>
    </source>
</evidence>
<protein>
    <recommendedName>
        <fullName evidence="9">Major facilitator superfamily (MFS) profile domain-containing protein</fullName>
    </recommendedName>
</protein>
<evidence type="ECO:0000313" key="10">
    <source>
        <dbReference type="EMBL" id="QGN17675.1"/>
    </source>
</evidence>
<feature type="transmembrane region" description="Helical" evidence="8">
    <location>
        <begin position="503"/>
        <end position="528"/>
    </location>
</feature>
<evidence type="ECO:0000256" key="5">
    <source>
        <dbReference type="ARBA" id="ARBA00022989"/>
    </source>
</evidence>
<dbReference type="SUPFAM" id="SSF103473">
    <property type="entry name" value="MFS general substrate transporter"/>
    <property type="match status" value="1"/>
</dbReference>
<feature type="transmembrane region" description="Helical" evidence="8">
    <location>
        <begin position="410"/>
        <end position="429"/>
    </location>
</feature>
<feature type="transmembrane region" description="Helical" evidence="8">
    <location>
        <begin position="382"/>
        <end position="403"/>
    </location>
</feature>
<feature type="transmembrane region" description="Helical" evidence="8">
    <location>
        <begin position="477"/>
        <end position="497"/>
    </location>
</feature>
<organism evidence="10 11">
    <name type="scientific">Kluyveromyces marxianus</name>
    <name type="common">Yeast</name>
    <name type="synonym">Candida kefyr</name>
    <dbReference type="NCBI Taxonomy" id="4911"/>
    <lineage>
        <taxon>Eukaryota</taxon>
        <taxon>Fungi</taxon>
        <taxon>Dikarya</taxon>
        <taxon>Ascomycota</taxon>
        <taxon>Saccharomycotina</taxon>
        <taxon>Saccharomycetes</taxon>
        <taxon>Saccharomycetales</taxon>
        <taxon>Saccharomycetaceae</taxon>
        <taxon>Kluyveromyces</taxon>
    </lineage>
</organism>
<dbReference type="PROSITE" id="PS50850">
    <property type="entry name" value="MFS"/>
    <property type="match status" value="1"/>
</dbReference>
<accession>A0ABX6EZ98</accession>
<comment type="subcellular location">
    <subcellularLocation>
        <location evidence="1">Membrane</location>
        <topology evidence="1">Multi-pass membrane protein</topology>
    </subcellularLocation>
</comment>
<dbReference type="InterPro" id="IPR050814">
    <property type="entry name" value="Myo-inositol_Transporter"/>
</dbReference>
<feature type="domain" description="Major facilitator superfamily (MFS) profile" evidence="9">
    <location>
        <begin position="100"/>
        <end position="534"/>
    </location>
</feature>
<dbReference type="InterPro" id="IPR020846">
    <property type="entry name" value="MFS_dom"/>
</dbReference>
<feature type="transmembrane region" description="Helical" evidence="8">
    <location>
        <begin position="253"/>
        <end position="274"/>
    </location>
</feature>
<dbReference type="PANTHER" id="PTHR48020">
    <property type="entry name" value="PROTON MYO-INOSITOL COTRANSPORTER"/>
    <property type="match status" value="1"/>
</dbReference>
<evidence type="ECO:0000256" key="2">
    <source>
        <dbReference type="ARBA" id="ARBA00010992"/>
    </source>
</evidence>
<evidence type="ECO:0000256" key="8">
    <source>
        <dbReference type="SAM" id="Phobius"/>
    </source>
</evidence>
<name>A0ABX6EZ98_KLUMA</name>
<feature type="transmembrane region" description="Helical" evidence="8">
    <location>
        <begin position="165"/>
        <end position="185"/>
    </location>
</feature>
<dbReference type="Pfam" id="PF00083">
    <property type="entry name" value="Sugar_tr"/>
    <property type="match status" value="1"/>
</dbReference>
<evidence type="ECO:0000256" key="6">
    <source>
        <dbReference type="ARBA" id="ARBA00023136"/>
    </source>
</evidence>
<sequence length="571" mass="63425">MSSSSISEKIAVNELERKDTGLLKEMSSSSNSVHEVEAGFKVGEDEEVYVISEEQIREQMKIYEDDIANRPLSATLKQRFVRLELVEVNFKNKRNMVLMLGTFAAFAGILSGIDQSIISGASIGMGKTLHLTSHENSLVSSLMPLGAVAGSILLTPLSEYLGRKFALVVSCIFYTIGAILCAAAHSVHTMYAGRFLIGVGVGIEGGGVGVYIAESVPSSVRGSLVSLYQFNIALGELFGYLIGVIFFDVKGGWRFMVGSSLVFSTILLVGLFFLPESPRWLIHKGHSTEAYKVWRRLRDISDLSTMREFLEMQQAAEQDKELKKHESKYQSMFDLVRIPRNRRALVYAIMMVSLGQLTGINAIMYYMSTLMKHIGFSQKRSVAMSMVGGAALLLGTIPAILYMDRFGRRPWSMTILGFIIGLILVGIGYKINLKTHLAAAEGVYLSGQILYNMFFGTYATLTWVVPSESFSLATRSAGMTVCSAFLYLWAFTVTYNFNRMQQAFTYTGLTLGFYGGIAVVIGIPYQLFFMPETKDKTLEEIDDIFNMPTRKLVAQNARNLRDFFAGKRKSI</sequence>
<evidence type="ECO:0000313" key="11">
    <source>
        <dbReference type="Proteomes" id="UP000422736"/>
    </source>
</evidence>
<dbReference type="NCBIfam" id="TIGR00879">
    <property type="entry name" value="SP"/>
    <property type="match status" value="1"/>
</dbReference>
<dbReference type="PRINTS" id="PR00171">
    <property type="entry name" value="SUGRTRNSPORT"/>
</dbReference>
<dbReference type="InterPro" id="IPR005829">
    <property type="entry name" value="Sugar_transporter_CS"/>
</dbReference>
<feature type="transmembrane region" description="Helical" evidence="8">
    <location>
        <begin position="191"/>
        <end position="213"/>
    </location>
</feature>
<evidence type="ECO:0000256" key="4">
    <source>
        <dbReference type="ARBA" id="ARBA00022692"/>
    </source>
</evidence>
<feature type="transmembrane region" description="Helical" evidence="8">
    <location>
        <begin position="97"/>
        <end position="118"/>
    </location>
</feature>
<dbReference type="EMBL" id="CP015060">
    <property type="protein sequence ID" value="QGN17675.1"/>
    <property type="molecule type" value="Genomic_DNA"/>
</dbReference>
<proteinExistence type="inferred from homology"/>
<keyword evidence="6 8" id="KW-0472">Membrane</keyword>
<keyword evidence="11" id="KW-1185">Reference proteome</keyword>
<dbReference type="PROSITE" id="PS00216">
    <property type="entry name" value="SUGAR_TRANSPORT_1"/>
    <property type="match status" value="1"/>
</dbReference>
<keyword evidence="3 7" id="KW-0813">Transport</keyword>
<dbReference type="PANTHER" id="PTHR48020:SF9">
    <property type="entry name" value="MAJOR FACILITATOR SUPERFAMILY (MFS) PROFILE DOMAIN-CONTAINING PROTEIN"/>
    <property type="match status" value="1"/>
</dbReference>
<gene>
    <name evidence="10" type="primary">ywtG</name>
    <name evidence="10" type="ORF">FIM1_4882</name>
</gene>
<dbReference type="InterPro" id="IPR003663">
    <property type="entry name" value="Sugar/inositol_transpt"/>
</dbReference>
<dbReference type="InterPro" id="IPR005828">
    <property type="entry name" value="MFS_sugar_transport-like"/>
</dbReference>
<dbReference type="Gene3D" id="1.20.1250.20">
    <property type="entry name" value="MFS general substrate transporter like domains"/>
    <property type="match status" value="1"/>
</dbReference>
<feature type="transmembrane region" description="Helical" evidence="8">
    <location>
        <begin position="225"/>
        <end position="247"/>
    </location>
</feature>
<evidence type="ECO:0000259" key="9">
    <source>
        <dbReference type="PROSITE" id="PS50850"/>
    </source>
</evidence>
<feature type="transmembrane region" description="Helical" evidence="8">
    <location>
        <begin position="344"/>
        <end position="367"/>
    </location>
</feature>
<dbReference type="Proteomes" id="UP000422736">
    <property type="component" value="Chromosome 8"/>
</dbReference>
<evidence type="ECO:0000256" key="7">
    <source>
        <dbReference type="RuleBase" id="RU003346"/>
    </source>
</evidence>
<dbReference type="InterPro" id="IPR036259">
    <property type="entry name" value="MFS_trans_sf"/>
</dbReference>
<evidence type="ECO:0000256" key="1">
    <source>
        <dbReference type="ARBA" id="ARBA00004141"/>
    </source>
</evidence>
<comment type="similarity">
    <text evidence="2 7">Belongs to the major facilitator superfamily. Sugar transporter (TC 2.A.1.1) family.</text>
</comment>
<dbReference type="PROSITE" id="PS00217">
    <property type="entry name" value="SUGAR_TRANSPORT_2"/>
    <property type="match status" value="1"/>
</dbReference>
<reference evidence="10 11" key="1">
    <citation type="submission" date="2016-03" db="EMBL/GenBank/DDBJ databases">
        <title>How can Kluyveromyces marxianus grow so fast - potential evolutionary course in Saccharomyces Complex revealed by comparative genomics.</title>
        <authorList>
            <person name="Mo W."/>
            <person name="Lu W."/>
            <person name="Yang X."/>
            <person name="Qi J."/>
            <person name="Lv H."/>
        </authorList>
    </citation>
    <scope>NUCLEOTIDE SEQUENCE [LARGE SCALE GENOMIC DNA]</scope>
    <source>
        <strain evidence="10 11">FIM1</strain>
    </source>
</reference>
<keyword evidence="4 8" id="KW-0812">Transmembrane</keyword>